<dbReference type="AlphaFoldDB" id="A0A162B5J2"/>
<sequence>MVNPNGTIIFSTVGRTEYGFDIFSVNLSGFLHKSPATLPQEQRLTDGISINFNAQFLDDKKNNQSIVYISERNGSAQVYLTEPGLTRPSLLHSVPESKFNDRPIIKDDQLYYISAHEEPDQLFKSWSALYTSRINGEKGKPTRLTPKNEVDYSPAISESGECFAVASYGSRPWSGEFHDLETNIIVFRRSNPEERFVVCHHGGWPTWSGDSTLYFHRQADDGWWSIFRLVLSNNFDETAELCAPQRITPPGVHCFTPAAMHNKNQIIVATRRPDNKYRHIEVFDVELKTFIPVTMLLNADMHHYSPFVSSDSTSLGYHRFRGESCSGESVIPYLERISSPINTLRMLRINGFFPTFSPDGDFVAYNQGLGPDSGLKVVKSDGSRRWTLLKNRIAFNNDWSPTEKNVIYTSIGPIFATVKATVEIARITFDPEDLTDKCEEVEVDVKILTKEVTGNNAFSSCSPDGKFIVFRSGRSGYKNLYVMDAVKGEFEGEIRQLTEGPWIDTMPSWSPDGKLIAFSSNRHNPKDESKFSIYVVSPDGSDLRRIHIAGSDGDTERINHVCFSADGEWMLFAANMAGVTAEPISLPNQFQPYGDLFIVKLDGSGLRRLTWNGYENGTPAWHGRNDVDVGRLSLGGDVAGDELKGRFDEPLWIKCDF</sequence>
<organism evidence="1">
    <name type="scientific">Daucus carota subsp. sativus</name>
    <name type="common">Carrot</name>
    <dbReference type="NCBI Taxonomy" id="79200"/>
    <lineage>
        <taxon>Eukaryota</taxon>
        <taxon>Viridiplantae</taxon>
        <taxon>Streptophyta</taxon>
        <taxon>Embryophyta</taxon>
        <taxon>Tracheophyta</taxon>
        <taxon>Spermatophyta</taxon>
        <taxon>Magnoliopsida</taxon>
        <taxon>eudicotyledons</taxon>
        <taxon>Gunneridae</taxon>
        <taxon>Pentapetalae</taxon>
        <taxon>asterids</taxon>
        <taxon>campanulids</taxon>
        <taxon>Apiales</taxon>
        <taxon>Apiaceae</taxon>
        <taxon>Apioideae</taxon>
        <taxon>Scandiceae</taxon>
        <taxon>Daucinae</taxon>
        <taxon>Daucus</taxon>
        <taxon>Daucus sect. Daucus</taxon>
    </lineage>
</organism>
<dbReference type="InterPro" id="IPR011659">
    <property type="entry name" value="WD40"/>
</dbReference>
<dbReference type="InterPro" id="IPR011042">
    <property type="entry name" value="6-blade_b-propeller_TolB-like"/>
</dbReference>
<dbReference type="SUPFAM" id="SSF82171">
    <property type="entry name" value="DPP6 N-terminal domain-like"/>
    <property type="match status" value="1"/>
</dbReference>
<dbReference type="OMA" id="MPSWSPK"/>
<name>A0A162B5J2_DAUCS</name>
<dbReference type="SUPFAM" id="SSF69304">
    <property type="entry name" value="Tricorn protease N-terminal domain"/>
    <property type="match status" value="1"/>
</dbReference>
<dbReference type="Gramene" id="KZN10273">
    <property type="protein sequence ID" value="KZN10273"/>
    <property type="gene ID" value="DCAR_002929"/>
</dbReference>
<proteinExistence type="predicted"/>
<accession>A0A162B5J2</accession>
<evidence type="ECO:0008006" key="2">
    <source>
        <dbReference type="Google" id="ProtNLM"/>
    </source>
</evidence>
<evidence type="ECO:0000313" key="1">
    <source>
        <dbReference type="EMBL" id="KZN10273.1"/>
    </source>
</evidence>
<comment type="caution">
    <text evidence="1">The sequence shown here is derived from an EMBL/GenBank/DDBJ whole genome shotgun (WGS) entry which is preliminary data.</text>
</comment>
<reference evidence="1" key="1">
    <citation type="journal article" date="2016" name="Nat. Genet.">
        <title>A high-quality carrot genome assembly provides new insights into carotenoid accumulation and asterid genome evolution.</title>
        <authorList>
            <person name="Iorizzo M."/>
            <person name="Ellison S."/>
            <person name="Senalik D."/>
            <person name="Zeng P."/>
            <person name="Satapoomin P."/>
            <person name="Huang J."/>
            <person name="Bowman M."/>
            <person name="Iovene M."/>
            <person name="Sanseverino W."/>
            <person name="Cavagnaro P."/>
            <person name="Yildiz M."/>
            <person name="Macko-Podgorni A."/>
            <person name="Moranska E."/>
            <person name="Grzebelus E."/>
            <person name="Grzebelus D."/>
            <person name="Ashrafi H."/>
            <person name="Zheng Z."/>
            <person name="Cheng S."/>
            <person name="Spooner D."/>
            <person name="Van Deynze A."/>
            <person name="Simon P."/>
        </authorList>
    </citation>
    <scope>NUCLEOTIDE SEQUENCE [LARGE SCALE GENOMIC DNA]</scope>
    <source>
        <tissue evidence="1">Leaf</tissue>
    </source>
</reference>
<gene>
    <name evidence="1" type="ORF">DCAR_002929</name>
</gene>
<dbReference type="PANTHER" id="PTHR32161">
    <property type="entry name" value="DPP6 N-TERMINAL DOMAIN-LIKE PROTEIN"/>
    <property type="match status" value="1"/>
</dbReference>
<dbReference type="Gene3D" id="2.120.10.30">
    <property type="entry name" value="TolB, C-terminal domain"/>
    <property type="match status" value="3"/>
</dbReference>
<dbReference type="EMBL" id="LNRQ01000001">
    <property type="protein sequence ID" value="KZN10273.1"/>
    <property type="molecule type" value="Genomic_DNA"/>
</dbReference>
<protein>
    <recommendedName>
        <fullName evidence="2">Dipeptidylpeptidase IV N-terminal domain-containing protein</fullName>
    </recommendedName>
</protein>
<dbReference type="PANTHER" id="PTHR32161:SF9">
    <property type="entry name" value="TOLB PROTEIN-LIKE PROTEIN"/>
    <property type="match status" value="1"/>
</dbReference>
<dbReference type="STRING" id="79200.A0A162B5J2"/>
<dbReference type="Pfam" id="PF07676">
    <property type="entry name" value="PD40"/>
    <property type="match status" value="2"/>
</dbReference>